<sequence length="221" mass="25324">MTDTEDKETKSKEDNVSDDTLLSDGTGRTDKTIQRIFDILKHFKKENTKTELHDDERCQNVTRTDMFKEHDGYNKLYNYSGRTTNNAFVHSGSILKLELWEDELKIVVQIPTSHILRKISYDSLSALVSLRANWKFVSAVCCGANEFIINWFIVIGEGRLKSIETAVESVRDIRKDLLPIMSLRELEISIADIVKSQKQLETSSQALSDLFDDVNEKSNKD</sequence>
<dbReference type="Proteomes" id="UP000507470">
    <property type="component" value="Unassembled WGS sequence"/>
</dbReference>
<dbReference type="EMBL" id="CACVKT020005041">
    <property type="protein sequence ID" value="CAC5392674.1"/>
    <property type="molecule type" value="Genomic_DNA"/>
</dbReference>
<gene>
    <name evidence="2" type="ORF">MCOR_27602</name>
</gene>
<evidence type="ECO:0000313" key="3">
    <source>
        <dbReference type="Proteomes" id="UP000507470"/>
    </source>
</evidence>
<keyword evidence="3" id="KW-1185">Reference proteome</keyword>
<protein>
    <submittedName>
        <fullName evidence="2">Uncharacterized protein</fullName>
    </submittedName>
</protein>
<feature type="region of interest" description="Disordered" evidence="1">
    <location>
        <begin position="1"/>
        <end position="24"/>
    </location>
</feature>
<organism evidence="2 3">
    <name type="scientific">Mytilus coruscus</name>
    <name type="common">Sea mussel</name>
    <dbReference type="NCBI Taxonomy" id="42192"/>
    <lineage>
        <taxon>Eukaryota</taxon>
        <taxon>Metazoa</taxon>
        <taxon>Spiralia</taxon>
        <taxon>Lophotrochozoa</taxon>
        <taxon>Mollusca</taxon>
        <taxon>Bivalvia</taxon>
        <taxon>Autobranchia</taxon>
        <taxon>Pteriomorphia</taxon>
        <taxon>Mytilida</taxon>
        <taxon>Mytiloidea</taxon>
        <taxon>Mytilidae</taxon>
        <taxon>Mytilinae</taxon>
        <taxon>Mytilus</taxon>
    </lineage>
</organism>
<accession>A0A6J8CCC0</accession>
<name>A0A6J8CCC0_MYTCO</name>
<proteinExistence type="predicted"/>
<reference evidence="2 3" key="1">
    <citation type="submission" date="2020-06" db="EMBL/GenBank/DDBJ databases">
        <authorList>
            <person name="Li R."/>
            <person name="Bekaert M."/>
        </authorList>
    </citation>
    <scope>NUCLEOTIDE SEQUENCE [LARGE SCALE GENOMIC DNA]</scope>
    <source>
        <strain evidence="3">wild</strain>
    </source>
</reference>
<evidence type="ECO:0000256" key="1">
    <source>
        <dbReference type="SAM" id="MobiDB-lite"/>
    </source>
</evidence>
<dbReference type="AlphaFoldDB" id="A0A6J8CCC0"/>
<evidence type="ECO:0000313" key="2">
    <source>
        <dbReference type="EMBL" id="CAC5392674.1"/>
    </source>
</evidence>